<dbReference type="Gene3D" id="2.30.110.10">
    <property type="entry name" value="Electron Transport, Fmn-binding Protein, Chain A"/>
    <property type="match status" value="1"/>
</dbReference>
<keyword evidence="3" id="KW-1185">Reference proteome</keyword>
<proteinExistence type="predicted"/>
<dbReference type="Proteomes" id="UP000467322">
    <property type="component" value="Unassembled WGS sequence"/>
</dbReference>
<comment type="caution">
    <text evidence="2">The sequence shown here is derived from an EMBL/GenBank/DDBJ whole genome shotgun (WGS) entry which is preliminary data.</text>
</comment>
<dbReference type="InterPro" id="IPR038725">
    <property type="entry name" value="YdaG_split_barrel_FMN-bd"/>
</dbReference>
<organism evidence="2 3">
    <name type="scientific">Maritimibacter harenae</name>
    <dbReference type="NCBI Taxonomy" id="2606218"/>
    <lineage>
        <taxon>Bacteria</taxon>
        <taxon>Pseudomonadati</taxon>
        <taxon>Pseudomonadota</taxon>
        <taxon>Alphaproteobacteria</taxon>
        <taxon>Rhodobacterales</taxon>
        <taxon>Roseobacteraceae</taxon>
        <taxon>Maritimibacter</taxon>
    </lineage>
</organism>
<feature type="domain" description="General stress protein FMN-binding split barrel" evidence="1">
    <location>
        <begin position="12"/>
        <end position="164"/>
    </location>
</feature>
<dbReference type="InterPro" id="IPR012349">
    <property type="entry name" value="Split_barrel_FMN-bd"/>
</dbReference>
<dbReference type="RefSeq" id="WP_161352573.1">
    <property type="nucleotide sequence ID" value="NZ_WTUX01000019.1"/>
</dbReference>
<dbReference type="Pfam" id="PF16242">
    <property type="entry name" value="Pyrid_ox_like"/>
    <property type="match status" value="1"/>
</dbReference>
<evidence type="ECO:0000259" key="1">
    <source>
        <dbReference type="Pfam" id="PF16242"/>
    </source>
</evidence>
<protein>
    <submittedName>
        <fullName evidence="2">General stress protein</fullName>
    </submittedName>
</protein>
<dbReference type="AlphaFoldDB" id="A0A845MB95"/>
<dbReference type="PANTHER" id="PTHR34818:SF1">
    <property type="entry name" value="PROTEIN BLI-3"/>
    <property type="match status" value="1"/>
</dbReference>
<dbReference type="InterPro" id="IPR052917">
    <property type="entry name" value="Stress-Dev_Protein"/>
</dbReference>
<evidence type="ECO:0000313" key="3">
    <source>
        <dbReference type="Proteomes" id="UP000467322"/>
    </source>
</evidence>
<accession>A0A845MB95</accession>
<dbReference type="SUPFAM" id="SSF50475">
    <property type="entry name" value="FMN-binding split barrel"/>
    <property type="match status" value="1"/>
</dbReference>
<dbReference type="EMBL" id="WTUX01000019">
    <property type="protein sequence ID" value="MZR14451.1"/>
    <property type="molecule type" value="Genomic_DNA"/>
</dbReference>
<dbReference type="PANTHER" id="PTHR34818">
    <property type="entry name" value="PROTEIN BLI-3"/>
    <property type="match status" value="1"/>
</dbReference>
<sequence>MSEIKHTKTDPADVFWGTAEDTRFGMLGVKGTDQHMQPMTHFVDRKGKALWFVTSRETDLAKTIGEGWQTKMSGDGTEAKFTIVSKGQDVQISAKGRLHYSDEKDKHEELWNPVIGAWFEGKDDPNLVVYRFELEEAAIWASTDSTFVFAWEIAKAQGRDKDPDVGVHEVINF</sequence>
<reference evidence="2 3" key="1">
    <citation type="submission" date="2019-12" db="EMBL/GenBank/DDBJ databases">
        <title>Maritimibacter sp. nov. sp. isolated from sea sand.</title>
        <authorList>
            <person name="Kim J."/>
            <person name="Jeong S.E."/>
            <person name="Jung H.S."/>
            <person name="Jeon C.O."/>
        </authorList>
    </citation>
    <scope>NUCLEOTIDE SEQUENCE [LARGE SCALE GENOMIC DNA]</scope>
    <source>
        <strain evidence="2 3">DP07</strain>
    </source>
</reference>
<gene>
    <name evidence="2" type="ORF">GQE99_15640</name>
</gene>
<name>A0A845MB95_9RHOB</name>
<evidence type="ECO:0000313" key="2">
    <source>
        <dbReference type="EMBL" id="MZR14451.1"/>
    </source>
</evidence>